<dbReference type="RefSeq" id="WP_268073493.1">
    <property type="nucleotide sequence ID" value="NZ_CP109965.1"/>
</dbReference>
<dbReference type="EMBL" id="CP109965">
    <property type="protein sequence ID" value="WAJ69296.1"/>
    <property type="molecule type" value="Genomic_DNA"/>
</dbReference>
<dbReference type="Pfam" id="PF11306">
    <property type="entry name" value="DUF3108"/>
    <property type="match status" value="1"/>
</dbReference>
<organism evidence="2 3">
    <name type="scientific">Catenovulum adriaticum</name>
    <dbReference type="NCBI Taxonomy" id="2984846"/>
    <lineage>
        <taxon>Bacteria</taxon>
        <taxon>Pseudomonadati</taxon>
        <taxon>Pseudomonadota</taxon>
        <taxon>Gammaproteobacteria</taxon>
        <taxon>Alteromonadales</taxon>
        <taxon>Alteromonadaceae</taxon>
        <taxon>Catenovulum</taxon>
    </lineage>
</organism>
<keyword evidence="1" id="KW-0732">Signal</keyword>
<accession>A0ABY7ALV2</accession>
<sequence length="246" mass="28417">MLKKISCFSYSCILAISMVGFSANSSPTQTTQNHVLTPFNAKYKVSKGRLNLGSAKRQLSQIDENRFTFSYFSELSFLILSDHRRETSELTIDEQTVTPIRYLFKREGTGSDKSTTLSFKESNIIDNEENVEIDADASIHWYDEISYQLQMKLDLAAGKTEMKYYLIDHKKRDKLYHFKVVANETIEVPAGKIKTVKLQRIRKNSDRLTEFWLAPELGYLLVRIRQERDGSEVADAQLEKYVFTPL</sequence>
<feature type="signal peptide" evidence="1">
    <location>
        <begin position="1"/>
        <end position="22"/>
    </location>
</feature>
<keyword evidence="3" id="KW-1185">Reference proteome</keyword>
<dbReference type="InterPro" id="IPR021457">
    <property type="entry name" value="DUF3108"/>
</dbReference>
<name>A0ABY7ALV2_9ALTE</name>
<reference evidence="2" key="1">
    <citation type="submission" date="2022-10" db="EMBL/GenBank/DDBJ databases">
        <title>Catenovulum adriacola sp. nov. isolated in the Harbour of Susak.</title>
        <authorList>
            <person name="Schoch T."/>
            <person name="Reich S.J."/>
            <person name="Stoeferle S."/>
            <person name="Flaiz M."/>
            <person name="Kazda M."/>
            <person name="Riedel C.U."/>
            <person name="Duerre P."/>
        </authorList>
    </citation>
    <scope>NUCLEOTIDE SEQUENCE</scope>
    <source>
        <strain evidence="2">TS8</strain>
    </source>
</reference>
<evidence type="ECO:0000256" key="1">
    <source>
        <dbReference type="SAM" id="SignalP"/>
    </source>
</evidence>
<dbReference type="Proteomes" id="UP001163726">
    <property type="component" value="Chromosome"/>
</dbReference>
<proteinExistence type="predicted"/>
<protein>
    <submittedName>
        <fullName evidence="2">DUF3108 domain-containing protein</fullName>
    </submittedName>
</protein>
<feature type="chain" id="PRO_5046487080" evidence="1">
    <location>
        <begin position="23"/>
        <end position="246"/>
    </location>
</feature>
<gene>
    <name evidence="2" type="ORF">OLW01_08860</name>
</gene>
<evidence type="ECO:0000313" key="3">
    <source>
        <dbReference type="Proteomes" id="UP001163726"/>
    </source>
</evidence>
<evidence type="ECO:0000313" key="2">
    <source>
        <dbReference type="EMBL" id="WAJ69296.1"/>
    </source>
</evidence>